<feature type="domain" description="PAC" evidence="3">
    <location>
        <begin position="410"/>
        <end position="461"/>
    </location>
</feature>
<dbReference type="AlphaFoldDB" id="A0A327ZIC3"/>
<keyword evidence="1" id="KW-1133">Transmembrane helix</keyword>
<dbReference type="Pfam" id="PF08447">
    <property type="entry name" value="PAS_3"/>
    <property type="match status" value="1"/>
</dbReference>
<feature type="transmembrane region" description="Helical" evidence="1">
    <location>
        <begin position="201"/>
        <end position="220"/>
    </location>
</feature>
<keyword evidence="1" id="KW-0472">Membrane</keyword>
<feature type="transmembrane region" description="Helical" evidence="1">
    <location>
        <begin position="103"/>
        <end position="123"/>
    </location>
</feature>
<dbReference type="NCBIfam" id="TIGR00229">
    <property type="entry name" value="sensory_box"/>
    <property type="match status" value="1"/>
</dbReference>
<dbReference type="CDD" id="cd01949">
    <property type="entry name" value="GGDEF"/>
    <property type="match status" value="1"/>
</dbReference>
<dbReference type="SMART" id="SM00267">
    <property type="entry name" value="GGDEF"/>
    <property type="match status" value="1"/>
</dbReference>
<feature type="transmembrane region" description="Helical" evidence="1">
    <location>
        <begin position="135"/>
        <end position="156"/>
    </location>
</feature>
<dbReference type="SUPFAM" id="SSF55073">
    <property type="entry name" value="Nucleotide cyclase"/>
    <property type="match status" value="1"/>
</dbReference>
<dbReference type="Gene3D" id="3.30.70.270">
    <property type="match status" value="1"/>
</dbReference>
<organism evidence="5 6">
    <name type="scientific">Actinoplanes lutulentus</name>
    <dbReference type="NCBI Taxonomy" id="1287878"/>
    <lineage>
        <taxon>Bacteria</taxon>
        <taxon>Bacillati</taxon>
        <taxon>Actinomycetota</taxon>
        <taxon>Actinomycetes</taxon>
        <taxon>Micromonosporales</taxon>
        <taxon>Micromonosporaceae</taxon>
        <taxon>Actinoplanes</taxon>
    </lineage>
</organism>
<keyword evidence="6" id="KW-1185">Reference proteome</keyword>
<sequence>MRSRDPVLVVLLLAGTVLTGAYALDLGSARAQTLAAWLFTPLLDLLLVVWAGAVARRPGLRAPARRFWLSIAVAGLVFLCGDSVQCAVLLAEPAADGLTFHPAQSAAALTGLLLVCVAAVRYPTRSWRSGASIRFALDAGIVGTAAVVTVWCVMTWPGLAGVGASVSLPVAFGSGLLLCAVFLVVRMALSGDSPMSPRAATLLVAALLLQVLATALVPVLDAGHASVQLVLAFLPCVLSAAGARVQMTGAGEPRRRDLPVSMRRGYSVLPYTGTVICAAALVTGLASQGLGLTAWGALAGLILNVALVVARQVVSLAENNRLVGRLDDSLGEIRKRERLLESMLRHSSEIISIAGADGRFFYVSPAVERLLGLPVTDVLGRSARDILHAEDEKRLGADLDHLYRTPGAELAYQGRYRRADGSWRWLDVFAVNLGHEPGIGGIICNARDVTESRELHERLTFQAGHDELTGLANRRAFTAAVLGVPGDATVLLIDLNGFKQINDSYGHSTGDAVLRHVAGVLVECAEPGDLPARLGGDEFAVLIGGAGEDNAQRLRTALARPATIGGRILPVGASIGVATGPACDPDHLLNAADLRMYEDKQRSRTVTS</sequence>
<dbReference type="RefSeq" id="WP_111647765.1">
    <property type="nucleotide sequence ID" value="NZ_JACHWI010000003.1"/>
</dbReference>
<dbReference type="PROSITE" id="PS50887">
    <property type="entry name" value="GGDEF"/>
    <property type="match status" value="1"/>
</dbReference>
<feature type="domain" description="GGDEF" evidence="4">
    <location>
        <begin position="486"/>
        <end position="608"/>
    </location>
</feature>
<dbReference type="PANTHER" id="PTHR44757">
    <property type="entry name" value="DIGUANYLATE CYCLASE DGCP"/>
    <property type="match status" value="1"/>
</dbReference>
<dbReference type="Pfam" id="PF00990">
    <property type="entry name" value="GGDEF"/>
    <property type="match status" value="1"/>
</dbReference>
<dbReference type="NCBIfam" id="TIGR00254">
    <property type="entry name" value="GGDEF"/>
    <property type="match status" value="1"/>
</dbReference>
<dbReference type="PANTHER" id="PTHR44757:SF2">
    <property type="entry name" value="BIOFILM ARCHITECTURE MAINTENANCE PROTEIN MBAA"/>
    <property type="match status" value="1"/>
</dbReference>
<feature type="transmembrane region" description="Helical" evidence="1">
    <location>
        <begin position="226"/>
        <end position="245"/>
    </location>
</feature>
<evidence type="ECO:0000259" key="4">
    <source>
        <dbReference type="PROSITE" id="PS50887"/>
    </source>
</evidence>
<dbReference type="Gene3D" id="3.30.450.20">
    <property type="entry name" value="PAS domain"/>
    <property type="match status" value="1"/>
</dbReference>
<feature type="transmembrane region" description="Helical" evidence="1">
    <location>
        <begin position="67"/>
        <end position="91"/>
    </location>
</feature>
<dbReference type="Proteomes" id="UP000249341">
    <property type="component" value="Unassembled WGS sequence"/>
</dbReference>
<reference evidence="5 6" key="1">
    <citation type="submission" date="2018-06" db="EMBL/GenBank/DDBJ databases">
        <title>Genomic Encyclopedia of Type Strains, Phase III (KMG-III): the genomes of soil and plant-associated and newly described type strains.</title>
        <authorList>
            <person name="Whitman W."/>
        </authorList>
    </citation>
    <scope>NUCLEOTIDE SEQUENCE [LARGE SCALE GENOMIC DNA]</scope>
    <source>
        <strain evidence="5 6">CGMCC 4.7090</strain>
    </source>
</reference>
<keyword evidence="1" id="KW-0812">Transmembrane</keyword>
<feature type="domain" description="PAS" evidence="2">
    <location>
        <begin position="336"/>
        <end position="406"/>
    </location>
</feature>
<feature type="transmembrane region" description="Helical" evidence="1">
    <location>
        <begin position="266"/>
        <end position="286"/>
    </location>
</feature>
<feature type="transmembrane region" description="Helical" evidence="1">
    <location>
        <begin position="292"/>
        <end position="310"/>
    </location>
</feature>
<name>A0A327ZIC3_9ACTN</name>
<dbReference type="PROSITE" id="PS50113">
    <property type="entry name" value="PAC"/>
    <property type="match status" value="1"/>
</dbReference>
<dbReference type="InterPro" id="IPR013655">
    <property type="entry name" value="PAS_fold_3"/>
</dbReference>
<evidence type="ECO:0000313" key="5">
    <source>
        <dbReference type="EMBL" id="RAK42622.1"/>
    </source>
</evidence>
<dbReference type="InterPro" id="IPR000160">
    <property type="entry name" value="GGDEF_dom"/>
</dbReference>
<accession>A0A327ZIC3</accession>
<evidence type="ECO:0000259" key="2">
    <source>
        <dbReference type="PROSITE" id="PS50112"/>
    </source>
</evidence>
<dbReference type="CDD" id="cd00130">
    <property type="entry name" value="PAS"/>
    <property type="match status" value="1"/>
</dbReference>
<dbReference type="InterPro" id="IPR035965">
    <property type="entry name" value="PAS-like_dom_sf"/>
</dbReference>
<dbReference type="OrthoDB" id="8526884at2"/>
<dbReference type="InterPro" id="IPR000014">
    <property type="entry name" value="PAS"/>
</dbReference>
<gene>
    <name evidence="5" type="ORF">B0I29_102447</name>
</gene>
<protein>
    <submittedName>
        <fullName evidence="5">PAS domain S-box-containing protein/diguanylate cyclase (GGDEF)-like protein</fullName>
    </submittedName>
</protein>
<dbReference type="InterPro" id="IPR029787">
    <property type="entry name" value="Nucleotide_cyclase"/>
</dbReference>
<proteinExistence type="predicted"/>
<dbReference type="SUPFAM" id="SSF55785">
    <property type="entry name" value="PYP-like sensor domain (PAS domain)"/>
    <property type="match status" value="1"/>
</dbReference>
<dbReference type="InterPro" id="IPR052155">
    <property type="entry name" value="Biofilm_reg_signaling"/>
</dbReference>
<evidence type="ECO:0000256" key="1">
    <source>
        <dbReference type="SAM" id="Phobius"/>
    </source>
</evidence>
<evidence type="ECO:0000259" key="3">
    <source>
        <dbReference type="PROSITE" id="PS50113"/>
    </source>
</evidence>
<feature type="transmembrane region" description="Helical" evidence="1">
    <location>
        <begin position="168"/>
        <end position="189"/>
    </location>
</feature>
<evidence type="ECO:0000313" key="6">
    <source>
        <dbReference type="Proteomes" id="UP000249341"/>
    </source>
</evidence>
<dbReference type="InterPro" id="IPR043128">
    <property type="entry name" value="Rev_trsase/Diguanyl_cyclase"/>
</dbReference>
<comment type="caution">
    <text evidence="5">The sequence shown here is derived from an EMBL/GenBank/DDBJ whole genome shotgun (WGS) entry which is preliminary data.</text>
</comment>
<dbReference type="PROSITE" id="PS50112">
    <property type="entry name" value="PAS"/>
    <property type="match status" value="1"/>
</dbReference>
<dbReference type="EMBL" id="QLMJ01000002">
    <property type="protein sequence ID" value="RAK42622.1"/>
    <property type="molecule type" value="Genomic_DNA"/>
</dbReference>
<dbReference type="InterPro" id="IPR000700">
    <property type="entry name" value="PAS-assoc_C"/>
</dbReference>
<feature type="transmembrane region" description="Helical" evidence="1">
    <location>
        <begin position="33"/>
        <end position="55"/>
    </location>
</feature>
<dbReference type="SMART" id="SM00091">
    <property type="entry name" value="PAS"/>
    <property type="match status" value="1"/>
</dbReference>